<feature type="transmembrane region" description="Helical" evidence="1">
    <location>
        <begin position="475"/>
        <end position="492"/>
    </location>
</feature>
<keyword evidence="1" id="KW-1133">Transmembrane helix</keyword>
<reference evidence="2" key="1">
    <citation type="journal article" date="2017" name="Science">
        <title>Giant viruses with an expanded complement of translation system components.</title>
        <authorList>
            <person name="Schulz F."/>
            <person name="Yutin N."/>
            <person name="Ivanova N.N."/>
            <person name="Ortega D.R."/>
            <person name="Lee T.K."/>
            <person name="Vierheilig J."/>
            <person name="Daims H."/>
            <person name="Horn M."/>
            <person name="Wagner M."/>
            <person name="Jensen G.J."/>
            <person name="Kyrpides N.C."/>
            <person name="Koonin E.V."/>
            <person name="Woyke T."/>
        </authorList>
    </citation>
    <scope>NUCLEOTIDE SEQUENCE</scope>
    <source>
        <strain evidence="2">HKV1</strain>
    </source>
</reference>
<gene>
    <name evidence="2" type="ORF">Hokovirus_1_171</name>
</gene>
<proteinExistence type="predicted"/>
<protein>
    <submittedName>
        <fullName evidence="2">Uncharacterized protein</fullName>
    </submittedName>
</protein>
<name>A0A1V0SF01_9VIRU</name>
<dbReference type="EMBL" id="KY684103">
    <property type="protein sequence ID" value="ARF10292.1"/>
    <property type="molecule type" value="Genomic_DNA"/>
</dbReference>
<evidence type="ECO:0000313" key="2">
    <source>
        <dbReference type="EMBL" id="ARF10292.1"/>
    </source>
</evidence>
<organism evidence="2">
    <name type="scientific">Hokovirus HKV1</name>
    <dbReference type="NCBI Taxonomy" id="1977638"/>
    <lineage>
        <taxon>Viruses</taxon>
        <taxon>Varidnaviria</taxon>
        <taxon>Bamfordvirae</taxon>
        <taxon>Nucleocytoviricota</taxon>
        <taxon>Megaviricetes</taxon>
        <taxon>Imitervirales</taxon>
        <taxon>Mimiviridae</taxon>
        <taxon>Klosneuvirinae</taxon>
        <taxon>Hokovirus</taxon>
    </lineage>
</organism>
<accession>A0A1V0SF01</accession>
<keyword evidence="1" id="KW-0812">Transmembrane</keyword>
<evidence type="ECO:0000256" key="1">
    <source>
        <dbReference type="SAM" id="Phobius"/>
    </source>
</evidence>
<keyword evidence="1" id="KW-0472">Membrane</keyword>
<sequence>MNIKPRSNYKPNYKPINGKVVSGEVVSGKVVSGKVVSGKVDSGKVDSGNVVSGEANGKGARYNKYIYKFIKIFKEPTIIKFIETNFNIKTSIRKNNVYYRVINYYETDRETIEKLLSKLHILGSWKEYFQILYLCRKKHTCNFTKPTRKFTNLERYIYKILSEQFLKDIKLVNSVSYEKVSGINDLINIKNNTNDNYISTLAKHLPRQKSKLNKLLNFSDNFDIFNDFYLEKPGLYNHYVKHLNDILGGDSTFIRACNAKEFNKIKFTKLSRSCIKKHYNIIINNEILLENYKIFLYNYYNNYNIYEIVNLLFNYNKLNDITKNIINELWSNKVEIYLDNLERDYNIQPTNNIYVELSNKICNNKNKYLFINVIILLYINNHKIFNTNNQEILINDQNTIYNKFNKIKQYMAPNNFLNNYDGLIFTQDNTKKNAVILNDNNICNNNKYYDYPIKNKNSLIIKEIVKNCDKRKINFIKFCVVMFFVFLVLYFFRF</sequence>